<dbReference type="EMBL" id="MSAE01000013">
    <property type="protein sequence ID" value="PUX15582.1"/>
    <property type="molecule type" value="Genomic_DNA"/>
</dbReference>
<reference evidence="1 2" key="1">
    <citation type="submission" date="2016-12" db="EMBL/GenBank/DDBJ databases">
        <title>Analysis of the Molecular Diversity Among Cronobacter Species Isolated from Filth Flies Using a Pan Genomic DNA Microarray.</title>
        <authorList>
            <person name="Pava-Ripoll M."/>
            <person name="Tall B."/>
            <person name="Farber J."/>
            <person name="Fanning S."/>
            <person name="Lehner A."/>
            <person name="Stephan R."/>
            <person name="Pagotto F."/>
            <person name="Iverson C."/>
            <person name="Ziobro G."/>
            <person name="Miller A."/>
            <person name="Pearson R."/>
            <person name="Yan Q."/>
            <person name="Kim M."/>
            <person name="Jeong S."/>
            <person name="Park J."/>
            <person name="Jun S."/>
            <person name="Choi H."/>
            <person name="Chung T."/>
            <person name="Yoo Y."/>
            <person name="Park E."/>
            <person name="Hwang S."/>
            <person name="Lee B."/>
            <person name="Sathyamoorthy V."/>
            <person name="Carter L."/>
            <person name="Mammel M."/>
            <person name="Jackson S."/>
            <person name="Kothary M."/>
            <person name="Patel I."/>
            <person name="Grim C."/>
            <person name="Gopinath G."/>
            <person name="Gangiredla J."/>
            <person name="Chase H."/>
        </authorList>
    </citation>
    <scope>NUCLEOTIDE SEQUENCE [LARGE SCALE GENOMIC DNA]</scope>
    <source>
        <strain evidence="1 2">MOD1-Md1s</strain>
    </source>
</reference>
<name>A0A2T7AUV3_9ENTR</name>
<sequence>MRNFFPDQEISVRSNFHFFSCRLDKPSSPYAMRTYLISGFCKRKLIPKSSLVLKRIRTRILTI</sequence>
<comment type="caution">
    <text evidence="1">The sequence shown here is derived from an EMBL/GenBank/DDBJ whole genome shotgun (WGS) entry which is preliminary data.</text>
</comment>
<dbReference type="Proteomes" id="UP000244378">
    <property type="component" value="Unassembled WGS sequence"/>
</dbReference>
<evidence type="ECO:0000313" key="2">
    <source>
        <dbReference type="Proteomes" id="UP000244378"/>
    </source>
</evidence>
<protein>
    <submittedName>
        <fullName evidence="1">Uncharacterized protein</fullName>
    </submittedName>
</protein>
<dbReference type="AlphaFoldDB" id="A0A2T7AUV3"/>
<dbReference type="OrthoDB" id="6564304at2"/>
<accession>A0A2T7AUV3</accession>
<gene>
    <name evidence="1" type="ORF">AUN14_07595</name>
</gene>
<organism evidence="1 2">
    <name type="scientific">Cronobacter muytjensii</name>
    <dbReference type="NCBI Taxonomy" id="413501"/>
    <lineage>
        <taxon>Bacteria</taxon>
        <taxon>Pseudomonadati</taxon>
        <taxon>Pseudomonadota</taxon>
        <taxon>Gammaproteobacteria</taxon>
        <taxon>Enterobacterales</taxon>
        <taxon>Enterobacteriaceae</taxon>
        <taxon>Cronobacter</taxon>
    </lineage>
</organism>
<evidence type="ECO:0000313" key="1">
    <source>
        <dbReference type="EMBL" id="PUX15582.1"/>
    </source>
</evidence>
<proteinExistence type="predicted"/>